<gene>
    <name evidence="7 9" type="primary">gatA</name>
    <name evidence="9" type="ORF">GETHPA_08320</name>
</gene>
<protein>
    <recommendedName>
        <fullName evidence="2 7">Glutamyl-tRNA(Gln) amidotransferase subunit A</fullName>
        <shortName evidence="7">Glu-ADT subunit A</shortName>
        <ecNumber evidence="7">6.3.5.7</ecNumber>
    </recommendedName>
</protein>
<dbReference type="Pfam" id="PF01425">
    <property type="entry name" value="Amidase"/>
    <property type="match status" value="1"/>
</dbReference>
<dbReference type="Proteomes" id="UP001165089">
    <property type="component" value="Unassembled WGS sequence"/>
</dbReference>
<name>A0ABQ5Q4L6_9BACT</name>
<evidence type="ECO:0000256" key="4">
    <source>
        <dbReference type="ARBA" id="ARBA00022741"/>
    </source>
</evidence>
<comment type="subunit">
    <text evidence="1 7">Heterotrimer of A, B and C subunits.</text>
</comment>
<accession>A0ABQ5Q4L6</accession>
<dbReference type="RefSeq" id="WP_285723241.1">
    <property type="nucleotide sequence ID" value="NZ_BSDD01000001.1"/>
</dbReference>
<comment type="function">
    <text evidence="7">Allows the formation of correctly charged Gln-tRNA(Gln) through the transamidation of misacylated Glu-tRNA(Gln) in organisms which lack glutaminyl-tRNA synthetase. The reaction takes place in the presence of glutamine and ATP through an activated gamma-phospho-Glu-tRNA(Gln).</text>
</comment>
<evidence type="ECO:0000256" key="2">
    <source>
        <dbReference type="ARBA" id="ARBA00014428"/>
    </source>
</evidence>
<feature type="active site" description="Acyl-ester intermediate" evidence="7">
    <location>
        <position position="175"/>
    </location>
</feature>
<keyword evidence="3 7" id="KW-0436">Ligase</keyword>
<evidence type="ECO:0000256" key="7">
    <source>
        <dbReference type="HAMAP-Rule" id="MF_00120"/>
    </source>
</evidence>
<dbReference type="Gene3D" id="3.90.1300.10">
    <property type="entry name" value="Amidase signature (AS) domain"/>
    <property type="match status" value="1"/>
</dbReference>
<reference evidence="9 10" key="1">
    <citation type="journal article" date="2023" name="Antonie Van Leeuwenhoek">
        <title>Mesoterricola silvestris gen. nov., sp. nov., Mesoterricola sediminis sp. nov., Geothrix oryzae sp. nov., Geothrix edaphica sp. nov., Geothrix rubra sp. nov., and Geothrix limicola sp. nov., six novel members of Acidobacteriota isolated from soils.</title>
        <authorList>
            <person name="Itoh H."/>
            <person name="Sugisawa Y."/>
            <person name="Mise K."/>
            <person name="Xu Z."/>
            <person name="Kuniyasu M."/>
            <person name="Ushijima N."/>
            <person name="Kawano K."/>
            <person name="Kobayashi E."/>
            <person name="Shiratori Y."/>
            <person name="Masuda Y."/>
            <person name="Senoo K."/>
        </authorList>
    </citation>
    <scope>NUCLEOTIDE SEQUENCE [LARGE SCALE GENOMIC DNA]</scope>
    <source>
        <strain evidence="9 10">Red803</strain>
    </source>
</reference>
<evidence type="ECO:0000259" key="8">
    <source>
        <dbReference type="Pfam" id="PF01425"/>
    </source>
</evidence>
<dbReference type="PANTHER" id="PTHR11895">
    <property type="entry name" value="TRANSAMIDASE"/>
    <property type="match status" value="1"/>
</dbReference>
<dbReference type="NCBIfam" id="TIGR00132">
    <property type="entry name" value="gatA"/>
    <property type="match status" value="1"/>
</dbReference>
<dbReference type="InterPro" id="IPR036928">
    <property type="entry name" value="AS_sf"/>
</dbReference>
<evidence type="ECO:0000256" key="6">
    <source>
        <dbReference type="ARBA" id="ARBA00022917"/>
    </source>
</evidence>
<evidence type="ECO:0000256" key="5">
    <source>
        <dbReference type="ARBA" id="ARBA00022840"/>
    </source>
</evidence>
<dbReference type="EC" id="6.3.5.7" evidence="7"/>
<feature type="domain" description="Amidase" evidence="8">
    <location>
        <begin position="23"/>
        <end position="465"/>
    </location>
</feature>
<dbReference type="InterPro" id="IPR004412">
    <property type="entry name" value="GatA"/>
</dbReference>
<feature type="active site" description="Charge relay system" evidence="7">
    <location>
        <position position="151"/>
    </location>
</feature>
<comment type="caution">
    <text evidence="9">The sequence shown here is derived from an EMBL/GenBank/DDBJ whole genome shotgun (WGS) entry which is preliminary data.</text>
</comment>
<evidence type="ECO:0000313" key="10">
    <source>
        <dbReference type="Proteomes" id="UP001165089"/>
    </source>
</evidence>
<comment type="similarity">
    <text evidence="7">Belongs to the amidase family. GatA subfamily.</text>
</comment>
<proteinExistence type="inferred from homology"/>
<evidence type="ECO:0000313" key="9">
    <source>
        <dbReference type="EMBL" id="GLH69299.1"/>
    </source>
</evidence>
<keyword evidence="6 7" id="KW-0648">Protein biosynthesis</keyword>
<evidence type="ECO:0000256" key="1">
    <source>
        <dbReference type="ARBA" id="ARBA00011123"/>
    </source>
</evidence>
<organism evidence="9 10">
    <name type="scientific">Geothrix rubra</name>
    <dbReference type="NCBI Taxonomy" id="2927977"/>
    <lineage>
        <taxon>Bacteria</taxon>
        <taxon>Pseudomonadati</taxon>
        <taxon>Acidobacteriota</taxon>
        <taxon>Holophagae</taxon>
        <taxon>Holophagales</taxon>
        <taxon>Holophagaceae</taxon>
        <taxon>Geothrix</taxon>
    </lineage>
</organism>
<dbReference type="SUPFAM" id="SSF75304">
    <property type="entry name" value="Amidase signature (AS) enzymes"/>
    <property type="match status" value="1"/>
</dbReference>
<feature type="active site" description="Charge relay system" evidence="7">
    <location>
        <position position="76"/>
    </location>
</feature>
<keyword evidence="4 7" id="KW-0547">Nucleotide-binding</keyword>
<dbReference type="InterPro" id="IPR023631">
    <property type="entry name" value="Amidase_dom"/>
</dbReference>
<dbReference type="HAMAP" id="MF_00120">
    <property type="entry name" value="GatA"/>
    <property type="match status" value="1"/>
</dbReference>
<dbReference type="InterPro" id="IPR000120">
    <property type="entry name" value="Amidase"/>
</dbReference>
<dbReference type="PANTHER" id="PTHR11895:SF151">
    <property type="entry name" value="GLUTAMYL-TRNA(GLN) AMIDOTRANSFERASE SUBUNIT A"/>
    <property type="match status" value="1"/>
</dbReference>
<keyword evidence="10" id="KW-1185">Reference proteome</keyword>
<sequence>MALGTAMDWRGGLDAGDLSAEALVRQSLERIRSRDGQLHAVLATDASRSLALAREADRRLREGERTPVLGLPVVLKDNLAWTGLPATCGSRMLEGHQAAYDATVVSRLLAAGAIPVAKANMDEFAMGSSGEYSAFGPTLNPWDPARVPGGSSSGPIVAVAAGYAPLALGSDTGGSVRLPASFCNVTALRPTYGVLSRYGLTAMASSLDQVGPVGTTAADVAAALQVMAGPDPRDSTSVDLPRTGALFPLQPADLKGKRIGLPVEYWGPGLAPEVREVLEAALDQLAALGADLVEVSLPHTRYAIDTYYLVCTSEVSSNLSRFDGVRYGYRAPDQGLDLADLISETRDRGFGPEAKRRILLGTFCLSRGWYEAFYLRALQARTLITRNFQEAFRSVDLLATPVSPVTAFPLGAKTGDPLSMYLADVFTVTTSLAAVPCLSVPAGFAGGLPVGLQLIAPALADVALLKAAHAFQLATAHHLTTPPLPS</sequence>
<comment type="catalytic activity">
    <reaction evidence="7">
        <text>L-glutamyl-tRNA(Gln) + L-glutamine + ATP + H2O = L-glutaminyl-tRNA(Gln) + L-glutamate + ADP + phosphate + H(+)</text>
        <dbReference type="Rhea" id="RHEA:17521"/>
        <dbReference type="Rhea" id="RHEA-COMP:9681"/>
        <dbReference type="Rhea" id="RHEA-COMP:9684"/>
        <dbReference type="ChEBI" id="CHEBI:15377"/>
        <dbReference type="ChEBI" id="CHEBI:15378"/>
        <dbReference type="ChEBI" id="CHEBI:29985"/>
        <dbReference type="ChEBI" id="CHEBI:30616"/>
        <dbReference type="ChEBI" id="CHEBI:43474"/>
        <dbReference type="ChEBI" id="CHEBI:58359"/>
        <dbReference type="ChEBI" id="CHEBI:78520"/>
        <dbReference type="ChEBI" id="CHEBI:78521"/>
        <dbReference type="ChEBI" id="CHEBI:456216"/>
        <dbReference type="EC" id="6.3.5.7"/>
    </reaction>
</comment>
<evidence type="ECO:0000256" key="3">
    <source>
        <dbReference type="ARBA" id="ARBA00022598"/>
    </source>
</evidence>
<keyword evidence="5 7" id="KW-0067">ATP-binding</keyword>
<dbReference type="EMBL" id="BSDD01000001">
    <property type="protein sequence ID" value="GLH69299.1"/>
    <property type="molecule type" value="Genomic_DNA"/>
</dbReference>